<evidence type="ECO:0000256" key="1">
    <source>
        <dbReference type="ARBA" id="ARBA00023015"/>
    </source>
</evidence>
<sequence>MQRLNSSPPFSTVKVYTKEMGHTGVKRLINRINGRNLPIKVMIPTSLVIRPSCGSSITKHLFKEVIQ</sequence>
<proteinExistence type="predicted"/>
<reference evidence="5" key="1">
    <citation type="submission" date="2021-09" db="EMBL/GenBank/DDBJ databases">
        <title>Genome analysis of Fictibacillus sp. KIGAM418 isolated from marine sediment.</title>
        <authorList>
            <person name="Seo M.-J."/>
            <person name="Cho E.-S."/>
            <person name="Hwang C.Y."/>
        </authorList>
    </citation>
    <scope>NUCLEOTIDE SEQUENCE</scope>
    <source>
        <strain evidence="5">KIGAM418</strain>
    </source>
</reference>
<dbReference type="Pfam" id="PF13377">
    <property type="entry name" value="Peripla_BP_3"/>
    <property type="match status" value="1"/>
</dbReference>
<dbReference type="Proteomes" id="UP001139011">
    <property type="component" value="Unassembled WGS sequence"/>
</dbReference>
<name>A0A9X2BHA2_9BACL</name>
<keyword evidence="2" id="KW-0238">DNA-binding</keyword>
<evidence type="ECO:0000313" key="6">
    <source>
        <dbReference type="Proteomes" id="UP001139011"/>
    </source>
</evidence>
<dbReference type="InterPro" id="IPR046335">
    <property type="entry name" value="LacI/GalR-like_sensor"/>
</dbReference>
<keyword evidence="3" id="KW-0804">Transcription</keyword>
<protein>
    <submittedName>
        <fullName evidence="5">Substrate-binding domain-containing protein</fullName>
    </submittedName>
</protein>
<dbReference type="AlphaFoldDB" id="A0A9X2BHA2"/>
<dbReference type="GO" id="GO:0003677">
    <property type="term" value="F:DNA binding"/>
    <property type="evidence" value="ECO:0007669"/>
    <property type="project" value="UniProtKB-KW"/>
</dbReference>
<feature type="domain" description="Transcriptional regulator LacI/GalR-like sensor" evidence="4">
    <location>
        <begin position="6"/>
        <end position="53"/>
    </location>
</feature>
<dbReference type="Gene3D" id="3.40.50.2300">
    <property type="match status" value="2"/>
</dbReference>
<evidence type="ECO:0000313" key="5">
    <source>
        <dbReference type="EMBL" id="MCK6257398.1"/>
    </source>
</evidence>
<keyword evidence="1" id="KW-0805">Transcription regulation</keyword>
<evidence type="ECO:0000259" key="4">
    <source>
        <dbReference type="Pfam" id="PF13377"/>
    </source>
</evidence>
<organism evidence="5 6">
    <name type="scientific">Fictibacillus marinisediminis</name>
    <dbReference type="NCBI Taxonomy" id="2878389"/>
    <lineage>
        <taxon>Bacteria</taxon>
        <taxon>Bacillati</taxon>
        <taxon>Bacillota</taxon>
        <taxon>Bacilli</taxon>
        <taxon>Bacillales</taxon>
        <taxon>Fictibacillaceae</taxon>
        <taxon>Fictibacillus</taxon>
    </lineage>
</organism>
<evidence type="ECO:0000256" key="3">
    <source>
        <dbReference type="ARBA" id="ARBA00023163"/>
    </source>
</evidence>
<gene>
    <name evidence="5" type="ORF">LCY76_12425</name>
</gene>
<comment type="caution">
    <text evidence="5">The sequence shown here is derived from an EMBL/GenBank/DDBJ whole genome shotgun (WGS) entry which is preliminary data.</text>
</comment>
<dbReference type="SUPFAM" id="SSF53822">
    <property type="entry name" value="Periplasmic binding protein-like I"/>
    <property type="match status" value="1"/>
</dbReference>
<evidence type="ECO:0000256" key="2">
    <source>
        <dbReference type="ARBA" id="ARBA00023125"/>
    </source>
</evidence>
<dbReference type="EMBL" id="JAIWJX010000002">
    <property type="protein sequence ID" value="MCK6257398.1"/>
    <property type="molecule type" value="Genomic_DNA"/>
</dbReference>
<dbReference type="InterPro" id="IPR028082">
    <property type="entry name" value="Peripla_BP_I"/>
</dbReference>
<accession>A0A9X2BHA2</accession>
<keyword evidence="6" id="KW-1185">Reference proteome</keyword>